<organism evidence="1 2">
    <name type="scientific">Mycobacterium gallinarum</name>
    <dbReference type="NCBI Taxonomy" id="39689"/>
    <lineage>
        <taxon>Bacteria</taxon>
        <taxon>Bacillati</taxon>
        <taxon>Actinomycetota</taxon>
        <taxon>Actinomycetes</taxon>
        <taxon>Mycobacteriales</taxon>
        <taxon>Mycobacteriaceae</taxon>
        <taxon>Mycobacterium</taxon>
    </lineage>
</organism>
<dbReference type="AlphaFoldDB" id="A0A9W4FI75"/>
<accession>A0A9W4FI75</accession>
<gene>
    <name evidence="1" type="ORF">MGALJ_57560</name>
</gene>
<dbReference type="KEGG" id="mgau:MGALJ_57560"/>
<evidence type="ECO:0000313" key="2">
    <source>
        <dbReference type="Proteomes" id="UP000465785"/>
    </source>
</evidence>
<keyword evidence="2" id="KW-1185">Reference proteome</keyword>
<name>A0A9W4FI75_9MYCO</name>
<reference evidence="1 2" key="1">
    <citation type="journal article" date="2019" name="Emerg. Microbes Infect.">
        <title>Comprehensive subspecies identification of 175 nontuberculous mycobacteria species based on 7547 genomic profiles.</title>
        <authorList>
            <person name="Matsumoto Y."/>
            <person name="Kinjo T."/>
            <person name="Motooka D."/>
            <person name="Nabeya D."/>
            <person name="Jung N."/>
            <person name="Uechi K."/>
            <person name="Horii T."/>
            <person name="Iida T."/>
            <person name="Fujita J."/>
            <person name="Nakamura S."/>
        </authorList>
    </citation>
    <scope>NUCLEOTIDE SEQUENCE [LARGE SCALE GENOMIC DNA]</scope>
    <source>
        <strain evidence="1 2">JCM 6399</strain>
    </source>
</reference>
<sequence>MGGNVAGNALQMGETQVQRHTEAVAANLASHASHAKADLDQHGLVSLRGIIAAEWLAAARGEVDAYLARYGRREHNLTNADSWECPTIEALADHLRIETFLHSLTSLPESAEFGYAGYQQRVLRILDGSNVETPPFDWHYDSNALTMLVPIVVPADGTGQVAIFPDHRPHRRWAALSAAERLLVHNQMHGRRMRQRYEDDPTAFTIPLVPGDAYLFRGYRALHSVLPWSKDTLRVTLVLQYGRPYGAEGPVIRAVRRWRDTKRKRRTTDLLAHNRAL</sequence>
<dbReference type="Gene3D" id="2.60.120.620">
    <property type="entry name" value="q2cbj1_9rhob like domain"/>
    <property type="match status" value="1"/>
</dbReference>
<dbReference type="SUPFAM" id="SSF51197">
    <property type="entry name" value="Clavaminate synthase-like"/>
    <property type="match status" value="1"/>
</dbReference>
<dbReference type="Proteomes" id="UP000465785">
    <property type="component" value="Chromosome"/>
</dbReference>
<protein>
    <submittedName>
        <fullName evidence="1">Uncharacterized protein</fullName>
    </submittedName>
</protein>
<evidence type="ECO:0000313" key="1">
    <source>
        <dbReference type="EMBL" id="BBY96087.1"/>
    </source>
</evidence>
<dbReference type="EMBL" id="AP022601">
    <property type="protein sequence ID" value="BBY96087.1"/>
    <property type="molecule type" value="Genomic_DNA"/>
</dbReference>
<proteinExistence type="predicted"/>